<gene>
    <name evidence="2" type="ORF">MTBPR1_40106</name>
</gene>
<feature type="transmembrane region" description="Helical" evidence="1">
    <location>
        <begin position="46"/>
        <end position="65"/>
    </location>
</feature>
<keyword evidence="1" id="KW-0472">Membrane</keyword>
<sequence>MEIQVHTLVFDALSFMRDNAKVFRKYIFLPVVFSFASLFLVKVPNFGLALASVSNSLALALLGVSATRFYLMGKAEKVADGANRPFARFFFLTFFMTVLGHMAEVFTLLPKEFQGSMFLWMILGFWINLKICLAFPALAMDHPGSVWDNIRLSFNWTRGYGFKIVTAFLVCYCPVIFFTMTLMQIPALMPDEKDFWGSLPQLMFSDFLIVFSMLWSSLVLAKLYEGIALKGNSSI</sequence>
<dbReference type="AlphaFoldDB" id="A0A1C3RIJ7"/>
<keyword evidence="1" id="KW-0812">Transmembrane</keyword>
<dbReference type="STRING" id="1867952.MTBPR1_40106"/>
<protein>
    <submittedName>
        <fullName evidence="2">Uncharacterized protein</fullName>
    </submittedName>
</protein>
<keyword evidence="1" id="KW-1133">Transmembrane helix</keyword>
<feature type="transmembrane region" description="Helical" evidence="1">
    <location>
        <begin position="22"/>
        <end position="40"/>
    </location>
</feature>
<keyword evidence="3" id="KW-1185">Reference proteome</keyword>
<evidence type="ECO:0000256" key="1">
    <source>
        <dbReference type="SAM" id="Phobius"/>
    </source>
</evidence>
<organism evidence="2 3">
    <name type="scientific">Candidatus Terasakiella magnetica</name>
    <dbReference type="NCBI Taxonomy" id="1867952"/>
    <lineage>
        <taxon>Bacteria</taxon>
        <taxon>Pseudomonadati</taxon>
        <taxon>Pseudomonadota</taxon>
        <taxon>Alphaproteobacteria</taxon>
        <taxon>Rhodospirillales</taxon>
        <taxon>Terasakiellaceae</taxon>
        <taxon>Terasakiella</taxon>
    </lineage>
</organism>
<evidence type="ECO:0000313" key="2">
    <source>
        <dbReference type="EMBL" id="SCA57083.1"/>
    </source>
</evidence>
<reference evidence="2 3" key="1">
    <citation type="submission" date="2016-07" db="EMBL/GenBank/DDBJ databases">
        <authorList>
            <person name="Lefevre C.T."/>
        </authorList>
    </citation>
    <scope>NUCLEOTIDE SEQUENCE [LARGE SCALE GENOMIC DNA]</scope>
    <source>
        <strain evidence="2">PR1</strain>
    </source>
</reference>
<evidence type="ECO:0000313" key="3">
    <source>
        <dbReference type="Proteomes" id="UP000231658"/>
    </source>
</evidence>
<dbReference type="RefSeq" id="WP_069189142.1">
    <property type="nucleotide sequence ID" value="NZ_FLYE01000034.1"/>
</dbReference>
<dbReference type="Proteomes" id="UP000231658">
    <property type="component" value="Unassembled WGS sequence"/>
</dbReference>
<proteinExistence type="predicted"/>
<dbReference type="OrthoDB" id="8442881at2"/>
<dbReference type="EMBL" id="FLYE01000034">
    <property type="protein sequence ID" value="SCA57083.1"/>
    <property type="molecule type" value="Genomic_DNA"/>
</dbReference>
<name>A0A1C3RIJ7_9PROT</name>
<accession>A0A1C3RIJ7</accession>
<feature type="transmembrane region" description="Helical" evidence="1">
    <location>
        <begin position="118"/>
        <end position="139"/>
    </location>
</feature>
<feature type="transmembrane region" description="Helical" evidence="1">
    <location>
        <begin position="86"/>
        <end position="106"/>
    </location>
</feature>
<feature type="transmembrane region" description="Helical" evidence="1">
    <location>
        <begin position="202"/>
        <end position="224"/>
    </location>
</feature>
<feature type="transmembrane region" description="Helical" evidence="1">
    <location>
        <begin position="160"/>
        <end position="182"/>
    </location>
</feature>